<dbReference type="AlphaFoldDB" id="A0A7W1XU41"/>
<dbReference type="Proteomes" id="UP000538292">
    <property type="component" value="Unassembled WGS sequence"/>
</dbReference>
<sequence>MMVYVGMLFLTAGLLLELLGIYLVYCGKSSSLAPIIAGLVCLLTGIIAR</sequence>
<keyword evidence="3" id="KW-1185">Reference proteome</keyword>
<reference evidence="2 3" key="1">
    <citation type="submission" date="2020-07" db="EMBL/GenBank/DDBJ databases">
        <title>Thermoactinomyces phylogeny.</title>
        <authorList>
            <person name="Dunlap C."/>
        </authorList>
    </citation>
    <scope>NUCLEOTIDE SEQUENCE [LARGE SCALE GENOMIC DNA]</scope>
    <source>
        <strain evidence="2 3">AMNI-1</strain>
    </source>
</reference>
<comment type="caution">
    <text evidence="2">The sequence shown here is derived from an EMBL/GenBank/DDBJ whole genome shotgun (WGS) entry which is preliminary data.</text>
</comment>
<gene>
    <name evidence="2" type="ORF">H2C83_13020</name>
</gene>
<organism evidence="2 3">
    <name type="scientific">Thermoactinomyces mirandus</name>
    <dbReference type="NCBI Taxonomy" id="2756294"/>
    <lineage>
        <taxon>Bacteria</taxon>
        <taxon>Bacillati</taxon>
        <taxon>Bacillota</taxon>
        <taxon>Bacilli</taxon>
        <taxon>Bacillales</taxon>
        <taxon>Thermoactinomycetaceae</taxon>
        <taxon>Thermoactinomyces</taxon>
    </lineage>
</organism>
<keyword evidence="1" id="KW-1133">Transmembrane helix</keyword>
<evidence type="ECO:0000313" key="3">
    <source>
        <dbReference type="Proteomes" id="UP000538292"/>
    </source>
</evidence>
<keyword evidence="1" id="KW-0812">Transmembrane</keyword>
<evidence type="ECO:0000313" key="2">
    <source>
        <dbReference type="EMBL" id="MBA4603223.1"/>
    </source>
</evidence>
<keyword evidence="1" id="KW-0472">Membrane</keyword>
<protein>
    <submittedName>
        <fullName evidence="2">Uncharacterized protein</fullName>
    </submittedName>
</protein>
<proteinExistence type="predicted"/>
<feature type="transmembrane region" description="Helical" evidence="1">
    <location>
        <begin position="7"/>
        <end position="25"/>
    </location>
</feature>
<dbReference type="EMBL" id="JACEOL010000043">
    <property type="protein sequence ID" value="MBA4603223.1"/>
    <property type="molecule type" value="Genomic_DNA"/>
</dbReference>
<accession>A0A7W1XU41</accession>
<name>A0A7W1XU41_9BACL</name>
<dbReference type="RefSeq" id="WP_181741555.1">
    <property type="nucleotide sequence ID" value="NZ_JACEOL010000043.1"/>
</dbReference>
<feature type="transmembrane region" description="Helical" evidence="1">
    <location>
        <begin position="31"/>
        <end position="48"/>
    </location>
</feature>
<evidence type="ECO:0000256" key="1">
    <source>
        <dbReference type="SAM" id="Phobius"/>
    </source>
</evidence>